<gene>
    <name evidence="3" type="ORF">GZH46_02956</name>
</gene>
<comment type="caution">
    <text evidence="3">The sequence shown here is derived from an EMBL/GenBank/DDBJ whole genome shotgun (WGS) entry which is preliminary data.</text>
</comment>
<organism evidence="3 4">
    <name type="scientific">Fragariocoptes setiger</name>
    <dbReference type="NCBI Taxonomy" id="1670756"/>
    <lineage>
        <taxon>Eukaryota</taxon>
        <taxon>Metazoa</taxon>
        <taxon>Ecdysozoa</taxon>
        <taxon>Arthropoda</taxon>
        <taxon>Chelicerata</taxon>
        <taxon>Arachnida</taxon>
        <taxon>Acari</taxon>
        <taxon>Acariformes</taxon>
        <taxon>Trombidiformes</taxon>
        <taxon>Prostigmata</taxon>
        <taxon>Eupodina</taxon>
        <taxon>Eriophyoidea</taxon>
        <taxon>Phytoptidae</taxon>
        <taxon>Fragariocoptes</taxon>
    </lineage>
</organism>
<feature type="chain" id="PRO_5047322978" evidence="2">
    <location>
        <begin position="24"/>
        <end position="100"/>
    </location>
</feature>
<evidence type="ECO:0000256" key="1">
    <source>
        <dbReference type="SAM" id="MobiDB-lite"/>
    </source>
</evidence>
<dbReference type="EMBL" id="JAIFTH010001414">
    <property type="protein sequence ID" value="KAG9508544.1"/>
    <property type="molecule type" value="Genomic_DNA"/>
</dbReference>
<accession>A0ABQ7S554</accession>
<evidence type="ECO:0000313" key="4">
    <source>
        <dbReference type="Proteomes" id="UP000825002"/>
    </source>
</evidence>
<feature type="signal peptide" evidence="2">
    <location>
        <begin position="1"/>
        <end position="23"/>
    </location>
</feature>
<sequence length="100" mass="9948">MSKIVALICLSLVVCILAIGVDAHKKFYGGGQPGCRCDCQEPGFHGSGGYAPSHGPPIPTGGHYGNAGYHQPRPSGYGNAGSYAVAGSYGSGGNSASGGY</sequence>
<feature type="region of interest" description="Disordered" evidence="1">
    <location>
        <begin position="48"/>
        <end position="70"/>
    </location>
</feature>
<protein>
    <submittedName>
        <fullName evidence="3">Uncharacterized protein</fullName>
    </submittedName>
</protein>
<proteinExistence type="predicted"/>
<dbReference type="Proteomes" id="UP000825002">
    <property type="component" value="Unassembled WGS sequence"/>
</dbReference>
<evidence type="ECO:0000256" key="2">
    <source>
        <dbReference type="SAM" id="SignalP"/>
    </source>
</evidence>
<keyword evidence="4" id="KW-1185">Reference proteome</keyword>
<keyword evidence="2" id="KW-0732">Signal</keyword>
<evidence type="ECO:0000313" key="3">
    <source>
        <dbReference type="EMBL" id="KAG9508544.1"/>
    </source>
</evidence>
<reference evidence="3 4" key="1">
    <citation type="submission" date="2020-10" db="EMBL/GenBank/DDBJ databases">
        <authorList>
            <person name="Klimov P.B."/>
            <person name="Dyachkov S.M."/>
            <person name="Chetverikov P.E."/>
        </authorList>
    </citation>
    <scope>NUCLEOTIDE SEQUENCE [LARGE SCALE GENOMIC DNA]</scope>
    <source>
        <strain evidence="3">BMOC 18-1129-001#AD2665</strain>
        <tissue evidence="3">Entire mites</tissue>
    </source>
</reference>
<name>A0ABQ7S554_9ACAR</name>
<feature type="non-terminal residue" evidence="3">
    <location>
        <position position="100"/>
    </location>
</feature>